<reference evidence="2" key="1">
    <citation type="submission" date="2014-09" db="EMBL/GenBank/DDBJ databases">
        <authorList>
            <person name="Magalhaes I.L.F."/>
            <person name="Oliveira U."/>
            <person name="Santos F.R."/>
            <person name="Vidigal T.H.D.A."/>
            <person name="Brescovit A.D."/>
            <person name="Santos A.J."/>
        </authorList>
    </citation>
    <scope>NUCLEOTIDE SEQUENCE</scope>
    <source>
        <tissue evidence="2">Shoot tissue taken approximately 20 cm above the soil surface</tissue>
    </source>
</reference>
<organism evidence="2">
    <name type="scientific">Arundo donax</name>
    <name type="common">Giant reed</name>
    <name type="synonym">Donax arundinaceus</name>
    <dbReference type="NCBI Taxonomy" id="35708"/>
    <lineage>
        <taxon>Eukaryota</taxon>
        <taxon>Viridiplantae</taxon>
        <taxon>Streptophyta</taxon>
        <taxon>Embryophyta</taxon>
        <taxon>Tracheophyta</taxon>
        <taxon>Spermatophyta</taxon>
        <taxon>Magnoliopsida</taxon>
        <taxon>Liliopsida</taxon>
        <taxon>Poales</taxon>
        <taxon>Poaceae</taxon>
        <taxon>PACMAD clade</taxon>
        <taxon>Arundinoideae</taxon>
        <taxon>Arundineae</taxon>
        <taxon>Arundo</taxon>
    </lineage>
</organism>
<reference evidence="2" key="2">
    <citation type="journal article" date="2015" name="Data Brief">
        <title>Shoot transcriptome of the giant reed, Arundo donax.</title>
        <authorList>
            <person name="Barrero R.A."/>
            <person name="Guerrero F.D."/>
            <person name="Moolhuijzen P."/>
            <person name="Goolsby J.A."/>
            <person name="Tidwell J."/>
            <person name="Bellgard S.E."/>
            <person name="Bellgard M.I."/>
        </authorList>
    </citation>
    <scope>NUCLEOTIDE SEQUENCE</scope>
    <source>
        <tissue evidence="2">Shoot tissue taken approximately 20 cm above the soil surface</tissue>
    </source>
</reference>
<keyword evidence="1" id="KW-1133">Transmembrane helix</keyword>
<proteinExistence type="predicted"/>
<feature type="transmembrane region" description="Helical" evidence="1">
    <location>
        <begin position="44"/>
        <end position="62"/>
    </location>
</feature>
<evidence type="ECO:0000256" key="1">
    <source>
        <dbReference type="SAM" id="Phobius"/>
    </source>
</evidence>
<dbReference type="AlphaFoldDB" id="A0A0A9B485"/>
<keyword evidence="1" id="KW-0812">Transmembrane</keyword>
<name>A0A0A9B485_ARUDO</name>
<accession>A0A0A9B485</accession>
<protein>
    <submittedName>
        <fullName evidence="2">Uncharacterized protein</fullName>
    </submittedName>
</protein>
<keyword evidence="1" id="KW-0472">Membrane</keyword>
<sequence>MHANQDTGNCRYAEPILGGCCICGFAWFLRNSTWLASQNSRDGLLQRVYVSFAVPLGIRGIIT</sequence>
<dbReference type="EMBL" id="GBRH01241905">
    <property type="protein sequence ID" value="JAD55990.1"/>
    <property type="molecule type" value="Transcribed_RNA"/>
</dbReference>
<evidence type="ECO:0000313" key="2">
    <source>
        <dbReference type="EMBL" id="JAD55990.1"/>
    </source>
</evidence>
<feature type="transmembrane region" description="Helical" evidence="1">
    <location>
        <begin position="12"/>
        <end position="29"/>
    </location>
</feature>